<reference evidence="1 2" key="1">
    <citation type="submission" date="2009-07" db="EMBL/GenBank/DDBJ databases">
        <authorList>
            <person name="Madupu R."/>
            <person name="Sebastian Y."/>
            <person name="Durkin A.S."/>
            <person name="Torralba M."/>
            <person name="Methe B."/>
            <person name="Sutton G.G."/>
            <person name="Strausberg R.L."/>
            <person name="Nelson K.E."/>
        </authorList>
    </citation>
    <scope>NUCLEOTIDE SEQUENCE [LARGE SCALE GENOMIC DNA]</scope>
    <source>
        <strain evidence="1 2">RM3268</strain>
    </source>
</reference>
<sequence>MQTAAIIIPKYGDSIQIATIGKNRFTKKSASLPKSFNFTASTAQTPQKDIHKNMKYTHFCCSHSMGSSSQTLDVSKIRHTTKSPKLEIFIKQKLIENAQAIIFKIIIRVPKILNLTKKFLD</sequence>
<accession>C8PIH1</accession>
<name>C8PIH1_9BACT</name>
<evidence type="ECO:0000313" key="1">
    <source>
        <dbReference type="EMBL" id="EEV17336.1"/>
    </source>
</evidence>
<evidence type="ECO:0000313" key="2">
    <source>
        <dbReference type="Proteomes" id="UP000005709"/>
    </source>
</evidence>
<comment type="caution">
    <text evidence="1">The sequence shown here is derived from an EMBL/GenBank/DDBJ whole genome shotgun (WGS) entry which is preliminary data.</text>
</comment>
<proteinExistence type="predicted"/>
<dbReference type="RefSeq" id="WP_005872419.1">
    <property type="nucleotide sequence ID" value="NZ_ACYG01000027.1"/>
</dbReference>
<gene>
    <name evidence="1" type="ORF">CAMGR0001_1633</name>
</gene>
<organism evidence="1 2">
    <name type="scientific">Campylobacter gracilis RM3268</name>
    <dbReference type="NCBI Taxonomy" id="553220"/>
    <lineage>
        <taxon>Bacteria</taxon>
        <taxon>Pseudomonadati</taxon>
        <taxon>Campylobacterota</taxon>
        <taxon>Epsilonproteobacteria</taxon>
        <taxon>Campylobacterales</taxon>
        <taxon>Campylobacteraceae</taxon>
        <taxon>Campylobacter</taxon>
    </lineage>
</organism>
<dbReference type="AlphaFoldDB" id="C8PIH1"/>
<dbReference type="EMBL" id="ACYG01000027">
    <property type="protein sequence ID" value="EEV17336.1"/>
    <property type="molecule type" value="Genomic_DNA"/>
</dbReference>
<protein>
    <submittedName>
        <fullName evidence="1">Uncharacterized protein</fullName>
    </submittedName>
</protein>
<keyword evidence="2" id="KW-1185">Reference proteome</keyword>
<dbReference type="Proteomes" id="UP000005709">
    <property type="component" value="Unassembled WGS sequence"/>
</dbReference>